<dbReference type="PANTHER" id="PTHR43422">
    <property type="entry name" value="THIAMINE THIAZOLE SYNTHASE"/>
    <property type="match status" value="1"/>
</dbReference>
<reference evidence="2 3" key="1">
    <citation type="submission" date="2015-09" db="EMBL/GenBank/DDBJ databases">
        <title>Sorangium comparison.</title>
        <authorList>
            <person name="Zaburannyi N."/>
            <person name="Bunk B."/>
            <person name="Overmann J."/>
            <person name="Mueller R."/>
        </authorList>
    </citation>
    <scope>NUCLEOTIDE SEQUENCE [LARGE SCALE GENOMIC DNA]</scope>
    <source>
        <strain evidence="2 3">So ce26</strain>
    </source>
</reference>
<dbReference type="Gene3D" id="3.50.50.60">
    <property type="entry name" value="FAD/NAD(P)-binding domain"/>
    <property type="match status" value="1"/>
</dbReference>
<organism evidence="2 3">
    <name type="scientific">Sorangium cellulosum</name>
    <name type="common">Polyangium cellulosum</name>
    <dbReference type="NCBI Taxonomy" id="56"/>
    <lineage>
        <taxon>Bacteria</taxon>
        <taxon>Pseudomonadati</taxon>
        <taxon>Myxococcota</taxon>
        <taxon>Polyangia</taxon>
        <taxon>Polyangiales</taxon>
        <taxon>Polyangiaceae</taxon>
        <taxon>Sorangium</taxon>
    </lineage>
</organism>
<dbReference type="InterPro" id="IPR036188">
    <property type="entry name" value="FAD/NAD-bd_sf"/>
</dbReference>
<dbReference type="InterPro" id="IPR002938">
    <property type="entry name" value="FAD-bd"/>
</dbReference>
<dbReference type="GO" id="GO:0071949">
    <property type="term" value="F:FAD binding"/>
    <property type="evidence" value="ECO:0007669"/>
    <property type="project" value="InterPro"/>
</dbReference>
<proteinExistence type="predicted"/>
<protein>
    <recommendedName>
        <fullName evidence="1">FAD-binding domain-containing protein</fullName>
    </recommendedName>
</protein>
<dbReference type="PANTHER" id="PTHR43422:SF3">
    <property type="entry name" value="THIAMINE THIAZOLE SYNTHASE"/>
    <property type="match status" value="1"/>
</dbReference>
<evidence type="ECO:0000313" key="2">
    <source>
        <dbReference type="EMBL" id="AUX46499.1"/>
    </source>
</evidence>
<name>A0A2L0F4Y7_SORCE</name>
<feature type="domain" description="FAD-binding" evidence="1">
    <location>
        <begin position="62"/>
        <end position="429"/>
    </location>
</feature>
<dbReference type="Proteomes" id="UP000238348">
    <property type="component" value="Chromosome"/>
</dbReference>
<sequence>MRRSRRRAREPAARVDRPLRDGARRVVGCPSATARALQWRVAMNHATQQNLRSSDSFGGRRAVVIGGSLAGLVAARVLADHFDEVIVIERDGIPDDLREPRKGVPQSRQLHGLLARGEKILNDLFPGLTEDLVADGAVSFDVGLGLAWHHLGAWKLRCATGVKNVCMTRPLLEAHVRRRTFALGRVRRMDQHDALELAASPDRSRLTGVVIRRRDGQGEPELLPADLVVDASGRGSRTPAWLEALGYERPEESTIKVQVGYASRQYRPRDPSKFSWKGLYVLGSPSDSRRFGCIAPVEGGRWMVLLAGLFGDHAPADPDGFLEYARGLPNDTLYRALLAAEPETEVFTYKFPAHVRRHYERMARLPEGLAVLGDAHASFNPVYGQGMTSACLQAVTLGEALVEQRRRAGQGEIAGLTRRYQAVAAQVVEHPWQMSTGEDLAYPETEGQRPLLQPVMRWYTGMLHRAAQVDREVLVQFVRVMNLLDRPESLMAPGMFLRVLLAARTAASPAVSAAAPGYAG</sequence>
<gene>
    <name evidence="2" type="ORF">SOCE26_080050</name>
</gene>
<dbReference type="AlphaFoldDB" id="A0A2L0F4Y7"/>
<evidence type="ECO:0000259" key="1">
    <source>
        <dbReference type="Pfam" id="PF01494"/>
    </source>
</evidence>
<dbReference type="Pfam" id="PF01494">
    <property type="entry name" value="FAD_binding_3"/>
    <property type="match status" value="1"/>
</dbReference>
<dbReference type="SUPFAM" id="SSF51905">
    <property type="entry name" value="FAD/NAD(P)-binding domain"/>
    <property type="match status" value="1"/>
</dbReference>
<accession>A0A2L0F4Y7</accession>
<dbReference type="EMBL" id="CP012673">
    <property type="protein sequence ID" value="AUX46499.1"/>
    <property type="molecule type" value="Genomic_DNA"/>
</dbReference>
<evidence type="ECO:0000313" key="3">
    <source>
        <dbReference type="Proteomes" id="UP000238348"/>
    </source>
</evidence>